<dbReference type="EMBL" id="CAJNOQ010001328">
    <property type="protein sequence ID" value="CAF0886923.1"/>
    <property type="molecule type" value="Genomic_DNA"/>
</dbReference>
<proteinExistence type="predicted"/>
<protein>
    <submittedName>
        <fullName evidence="2">Uncharacterized protein</fullName>
    </submittedName>
</protein>
<reference evidence="2" key="1">
    <citation type="submission" date="2021-02" db="EMBL/GenBank/DDBJ databases">
        <authorList>
            <person name="Nowell W R."/>
        </authorList>
    </citation>
    <scope>NUCLEOTIDE SEQUENCE</scope>
</reference>
<keyword evidence="1" id="KW-0812">Transmembrane</keyword>
<dbReference type="AlphaFoldDB" id="A0A813YPC1"/>
<dbReference type="Proteomes" id="UP000681722">
    <property type="component" value="Unassembled WGS sequence"/>
</dbReference>
<keyword evidence="1" id="KW-1133">Transmembrane helix</keyword>
<name>A0A813YPC1_9BILA</name>
<evidence type="ECO:0000313" key="4">
    <source>
        <dbReference type="EMBL" id="CAF3671993.1"/>
    </source>
</evidence>
<keyword evidence="6" id="KW-1185">Reference proteome</keyword>
<dbReference type="Proteomes" id="UP000682733">
    <property type="component" value="Unassembled WGS sequence"/>
</dbReference>
<organism evidence="2 6">
    <name type="scientific">Didymodactylos carnosus</name>
    <dbReference type="NCBI Taxonomy" id="1234261"/>
    <lineage>
        <taxon>Eukaryota</taxon>
        <taxon>Metazoa</taxon>
        <taxon>Spiralia</taxon>
        <taxon>Gnathifera</taxon>
        <taxon>Rotifera</taxon>
        <taxon>Eurotatoria</taxon>
        <taxon>Bdelloidea</taxon>
        <taxon>Philodinida</taxon>
        <taxon>Philodinidae</taxon>
        <taxon>Didymodactylos</taxon>
    </lineage>
</organism>
<keyword evidence="1" id="KW-0472">Membrane</keyword>
<dbReference type="EMBL" id="CAJOBC010001328">
    <property type="protein sequence ID" value="CAF3671993.1"/>
    <property type="molecule type" value="Genomic_DNA"/>
</dbReference>
<evidence type="ECO:0000313" key="2">
    <source>
        <dbReference type="EMBL" id="CAF0886923.1"/>
    </source>
</evidence>
<evidence type="ECO:0000313" key="6">
    <source>
        <dbReference type="Proteomes" id="UP000663829"/>
    </source>
</evidence>
<dbReference type="EMBL" id="CAJNOK010021337">
    <property type="protein sequence ID" value="CAF1330879.1"/>
    <property type="molecule type" value="Genomic_DNA"/>
</dbReference>
<accession>A0A813YPC1</accession>
<evidence type="ECO:0000256" key="1">
    <source>
        <dbReference type="SAM" id="Phobius"/>
    </source>
</evidence>
<feature type="transmembrane region" description="Helical" evidence="1">
    <location>
        <begin position="26"/>
        <end position="44"/>
    </location>
</feature>
<evidence type="ECO:0000313" key="3">
    <source>
        <dbReference type="EMBL" id="CAF1330879.1"/>
    </source>
</evidence>
<dbReference type="Proteomes" id="UP000677228">
    <property type="component" value="Unassembled WGS sequence"/>
</dbReference>
<comment type="caution">
    <text evidence="2">The sequence shown here is derived from an EMBL/GenBank/DDBJ whole genome shotgun (WGS) entry which is preliminary data.</text>
</comment>
<evidence type="ECO:0000313" key="5">
    <source>
        <dbReference type="EMBL" id="CAF4142378.1"/>
    </source>
</evidence>
<dbReference type="Proteomes" id="UP000663829">
    <property type="component" value="Unassembled WGS sequence"/>
</dbReference>
<sequence length="115" mass="12980">MNNFASGLTYKVEPGPANVKKTKTQIVNLILIVAYLLITNSLVINGDSCYWLGCHVHSADSWCPAGTYTKDWSKCMGGFGKQEYCCKKNYKKRTMDARKFESQPDADDDSEQLFH</sequence>
<dbReference type="EMBL" id="CAJOBA010042960">
    <property type="protein sequence ID" value="CAF4142378.1"/>
    <property type="molecule type" value="Genomic_DNA"/>
</dbReference>
<gene>
    <name evidence="2" type="ORF">GPM918_LOCUS7911</name>
    <name evidence="3" type="ORF">OVA965_LOCUS29881</name>
    <name evidence="4" type="ORF">SRO942_LOCUS7911</name>
    <name evidence="5" type="ORF">TMI583_LOCUS30675</name>
</gene>